<evidence type="ECO:0000256" key="3">
    <source>
        <dbReference type="ARBA" id="ARBA00022448"/>
    </source>
</evidence>
<dbReference type="PANTHER" id="PTHR24223">
    <property type="entry name" value="ATP-BINDING CASSETTE SUB-FAMILY C"/>
    <property type="match status" value="1"/>
</dbReference>
<organism evidence="16 17">
    <name type="scientific">Diploscapter pachys</name>
    <dbReference type="NCBI Taxonomy" id="2018661"/>
    <lineage>
        <taxon>Eukaryota</taxon>
        <taxon>Metazoa</taxon>
        <taxon>Ecdysozoa</taxon>
        <taxon>Nematoda</taxon>
        <taxon>Chromadorea</taxon>
        <taxon>Rhabditida</taxon>
        <taxon>Rhabditina</taxon>
        <taxon>Rhabditomorpha</taxon>
        <taxon>Rhabditoidea</taxon>
        <taxon>Rhabditidae</taxon>
        <taxon>Diploscapter</taxon>
    </lineage>
</organism>
<feature type="transmembrane region" description="Helical" evidence="13">
    <location>
        <begin position="239"/>
        <end position="265"/>
    </location>
</feature>
<protein>
    <recommendedName>
        <fullName evidence="10">ABC-type glutathione-S-conjugate transporter</fullName>
        <ecNumber evidence="10">7.6.2.3</ecNumber>
    </recommendedName>
</protein>
<keyword evidence="6" id="KW-0547">Nucleotide-binding</keyword>
<dbReference type="FunFam" id="3.40.50.300:FF:000163">
    <property type="entry name" value="Multidrug resistance-associated protein member 4"/>
    <property type="match status" value="1"/>
</dbReference>
<evidence type="ECO:0000256" key="7">
    <source>
        <dbReference type="ARBA" id="ARBA00022840"/>
    </source>
</evidence>
<evidence type="ECO:0000256" key="13">
    <source>
        <dbReference type="SAM" id="Phobius"/>
    </source>
</evidence>
<dbReference type="STRING" id="2018661.A0A2A2JD26"/>
<dbReference type="CDD" id="cd03250">
    <property type="entry name" value="ABCC_MRP_domain1"/>
    <property type="match status" value="1"/>
</dbReference>
<feature type="region of interest" description="Disordered" evidence="12">
    <location>
        <begin position="652"/>
        <end position="688"/>
    </location>
</feature>
<evidence type="ECO:0000256" key="5">
    <source>
        <dbReference type="ARBA" id="ARBA00022737"/>
    </source>
</evidence>
<dbReference type="OrthoDB" id="6500128at2759"/>
<dbReference type="EC" id="7.6.2.3" evidence="10"/>
<evidence type="ECO:0000256" key="6">
    <source>
        <dbReference type="ARBA" id="ARBA00022741"/>
    </source>
</evidence>
<evidence type="ECO:0000256" key="1">
    <source>
        <dbReference type="ARBA" id="ARBA00004127"/>
    </source>
</evidence>
<feature type="domain" description="ABC transmembrane type-1" evidence="15">
    <location>
        <begin position="112"/>
        <end position="394"/>
    </location>
</feature>
<dbReference type="EMBL" id="LIAE01010517">
    <property type="protein sequence ID" value="PAV59499.1"/>
    <property type="molecule type" value="Genomic_DNA"/>
</dbReference>
<dbReference type="PROSITE" id="PS50929">
    <property type="entry name" value="ABC_TM1F"/>
    <property type="match status" value="2"/>
</dbReference>
<dbReference type="AlphaFoldDB" id="A0A2A2JD26"/>
<evidence type="ECO:0000259" key="14">
    <source>
        <dbReference type="PROSITE" id="PS50893"/>
    </source>
</evidence>
<dbReference type="GO" id="GO:0016020">
    <property type="term" value="C:membrane"/>
    <property type="evidence" value="ECO:0007669"/>
    <property type="project" value="InterPro"/>
</dbReference>
<dbReference type="InterPro" id="IPR027417">
    <property type="entry name" value="P-loop_NTPase"/>
</dbReference>
<evidence type="ECO:0000256" key="2">
    <source>
        <dbReference type="ARBA" id="ARBA00009726"/>
    </source>
</evidence>
<keyword evidence="3" id="KW-0813">Transport</keyword>
<evidence type="ECO:0000256" key="10">
    <source>
        <dbReference type="ARBA" id="ARBA00024220"/>
    </source>
</evidence>
<dbReference type="InterPro" id="IPR050173">
    <property type="entry name" value="ABC_transporter_C-like"/>
</dbReference>
<dbReference type="PANTHER" id="PTHR24223:SF415">
    <property type="entry name" value="FI20190P1"/>
    <property type="match status" value="1"/>
</dbReference>
<evidence type="ECO:0000256" key="4">
    <source>
        <dbReference type="ARBA" id="ARBA00022692"/>
    </source>
</evidence>
<dbReference type="FunFam" id="1.20.1560.10:FF:000001">
    <property type="entry name" value="ATP-binding cassette subfamily C member 1"/>
    <property type="match status" value="1"/>
</dbReference>
<dbReference type="SUPFAM" id="SSF52540">
    <property type="entry name" value="P-loop containing nucleoside triphosphate hydrolases"/>
    <property type="match status" value="2"/>
</dbReference>
<evidence type="ECO:0000313" key="16">
    <source>
        <dbReference type="EMBL" id="PAV59499.1"/>
    </source>
</evidence>
<evidence type="ECO:0000256" key="9">
    <source>
        <dbReference type="ARBA" id="ARBA00023136"/>
    </source>
</evidence>
<dbReference type="SMART" id="SM00382">
    <property type="entry name" value="AAA"/>
    <property type="match status" value="2"/>
</dbReference>
<dbReference type="GO" id="GO:0015431">
    <property type="term" value="F:ABC-type glutathione S-conjugate transporter activity"/>
    <property type="evidence" value="ECO:0007669"/>
    <property type="project" value="UniProtKB-EC"/>
</dbReference>
<dbReference type="GO" id="GO:0005524">
    <property type="term" value="F:ATP binding"/>
    <property type="evidence" value="ECO:0007669"/>
    <property type="project" value="UniProtKB-KW"/>
</dbReference>
<dbReference type="Pfam" id="PF00664">
    <property type="entry name" value="ABC_membrane"/>
    <property type="match status" value="2"/>
</dbReference>
<dbReference type="InterPro" id="IPR011527">
    <property type="entry name" value="ABC1_TM_dom"/>
</dbReference>
<keyword evidence="17" id="KW-1185">Reference proteome</keyword>
<keyword evidence="8 13" id="KW-1133">Transmembrane helix</keyword>
<feature type="region of interest" description="Disordered" evidence="12">
    <location>
        <begin position="1"/>
        <end position="23"/>
    </location>
</feature>
<dbReference type="InterPro" id="IPR003439">
    <property type="entry name" value="ABC_transporter-like_ATP-bd"/>
</dbReference>
<dbReference type="Gene3D" id="1.20.1560.10">
    <property type="entry name" value="ABC transporter type 1, transmembrane domain"/>
    <property type="match status" value="2"/>
</dbReference>
<comment type="subcellular location">
    <subcellularLocation>
        <location evidence="1">Endomembrane system</location>
        <topology evidence="1">Multi-pass membrane protein</topology>
    </subcellularLocation>
</comment>
<keyword evidence="7" id="KW-0067">ATP-binding</keyword>
<dbReference type="InterPro" id="IPR036640">
    <property type="entry name" value="ABC1_TM_sf"/>
</dbReference>
<evidence type="ECO:0000313" key="17">
    <source>
        <dbReference type="Proteomes" id="UP000218231"/>
    </source>
</evidence>
<gene>
    <name evidence="16" type="ORF">WR25_16305</name>
</gene>
<dbReference type="Pfam" id="PF00005">
    <property type="entry name" value="ABC_tran"/>
    <property type="match status" value="2"/>
</dbReference>
<evidence type="ECO:0000259" key="15">
    <source>
        <dbReference type="PROSITE" id="PS50929"/>
    </source>
</evidence>
<reference evidence="16 17" key="1">
    <citation type="journal article" date="2017" name="Curr. Biol.">
        <title>Genome architecture and evolution of a unichromosomal asexual nematode.</title>
        <authorList>
            <person name="Fradin H."/>
            <person name="Zegar C."/>
            <person name="Gutwein M."/>
            <person name="Lucas J."/>
            <person name="Kovtun M."/>
            <person name="Corcoran D."/>
            <person name="Baugh L.R."/>
            <person name="Kiontke K."/>
            <person name="Gunsalus K."/>
            <person name="Fitch D.H."/>
            <person name="Piano F."/>
        </authorList>
    </citation>
    <scope>NUCLEOTIDE SEQUENCE [LARGE SCALE GENOMIC DNA]</scope>
    <source>
        <strain evidence="16">PF1309</strain>
    </source>
</reference>
<dbReference type="InterPro" id="IPR017871">
    <property type="entry name" value="ABC_transporter-like_CS"/>
</dbReference>
<dbReference type="PROSITE" id="PS00211">
    <property type="entry name" value="ABC_TRANSPORTER_1"/>
    <property type="match status" value="1"/>
</dbReference>
<accession>A0A2A2JD26</accession>
<keyword evidence="5" id="KW-0677">Repeat</keyword>
<dbReference type="GO" id="GO:0012505">
    <property type="term" value="C:endomembrane system"/>
    <property type="evidence" value="ECO:0007669"/>
    <property type="project" value="UniProtKB-SubCell"/>
</dbReference>
<feature type="transmembrane region" description="Helical" evidence="13">
    <location>
        <begin position="713"/>
        <end position="732"/>
    </location>
</feature>
<name>A0A2A2JD26_9BILA</name>
<dbReference type="SUPFAM" id="SSF90123">
    <property type="entry name" value="ABC transporter transmembrane region"/>
    <property type="match status" value="2"/>
</dbReference>
<dbReference type="FunFam" id="3.40.50.300:FF:000997">
    <property type="entry name" value="Multidrug resistance-associated protein 1"/>
    <property type="match status" value="1"/>
</dbReference>
<dbReference type="Proteomes" id="UP000218231">
    <property type="component" value="Unassembled WGS sequence"/>
</dbReference>
<feature type="domain" description="ABC transmembrane type-1" evidence="15">
    <location>
        <begin position="720"/>
        <end position="1004"/>
    </location>
</feature>
<dbReference type="CDD" id="cd18603">
    <property type="entry name" value="ABC_6TM_MRP1_2_3_6_D2_like"/>
    <property type="match status" value="1"/>
</dbReference>
<dbReference type="CDD" id="cd03244">
    <property type="entry name" value="ABCC_MRP_domain2"/>
    <property type="match status" value="1"/>
</dbReference>
<keyword evidence="4 13" id="KW-0812">Transmembrane</keyword>
<feature type="transmembrane region" description="Helical" evidence="13">
    <location>
        <begin position="847"/>
        <end position="875"/>
    </location>
</feature>
<dbReference type="CDD" id="cd18595">
    <property type="entry name" value="ABC_6TM_MRP1_2_3_6_D1_like"/>
    <property type="match status" value="1"/>
</dbReference>
<evidence type="ECO:0000256" key="12">
    <source>
        <dbReference type="SAM" id="MobiDB-lite"/>
    </source>
</evidence>
<comment type="catalytic activity">
    <reaction evidence="11">
        <text>leukotriene C4(in) + ATP + H2O = leukotriene C4(out) + ADP + phosphate + H(+)</text>
        <dbReference type="Rhea" id="RHEA:38963"/>
        <dbReference type="ChEBI" id="CHEBI:15377"/>
        <dbReference type="ChEBI" id="CHEBI:15378"/>
        <dbReference type="ChEBI" id="CHEBI:30616"/>
        <dbReference type="ChEBI" id="CHEBI:43474"/>
        <dbReference type="ChEBI" id="CHEBI:57973"/>
        <dbReference type="ChEBI" id="CHEBI:456216"/>
    </reaction>
    <physiologicalReaction direction="left-to-right" evidence="11">
        <dbReference type="Rhea" id="RHEA:38964"/>
    </physiologicalReaction>
</comment>
<keyword evidence="9 13" id="KW-0472">Membrane</keyword>
<dbReference type="InterPro" id="IPR003593">
    <property type="entry name" value="AAA+_ATPase"/>
</dbReference>
<dbReference type="PROSITE" id="PS50893">
    <property type="entry name" value="ABC_TRANSPORTER_2"/>
    <property type="match status" value="1"/>
</dbReference>
<comment type="similarity">
    <text evidence="2">Belongs to the ABC transporter superfamily. ABCC family. Conjugate transporter (TC 3.A.1.208) subfamily.</text>
</comment>
<evidence type="ECO:0000256" key="8">
    <source>
        <dbReference type="ARBA" id="ARBA00022989"/>
    </source>
</evidence>
<dbReference type="Gene3D" id="3.40.50.300">
    <property type="entry name" value="P-loop containing nucleotide triphosphate hydrolases"/>
    <property type="match status" value="2"/>
</dbReference>
<feature type="transmembrane region" description="Helical" evidence="13">
    <location>
        <begin position="763"/>
        <end position="786"/>
    </location>
</feature>
<sequence>MAEVALLSTSKGADDPAQKQKNVCPEEGSSIFSRAFFCWMNKILRIGANRTLEFDDLFLLADRCKAENLTKTWTKEWTKQRQTQEKRNAAKKQDKPTSVVWPFIRSQKRIIFFSTFVRVLSDCIHYLNPLLLKQLIEFVSMPNPPFSFGIAIACIMFVSAETRSLLQNFQVNCMFKLNVYYQSTLQNALLNKVLNLSPSARASRTAGEILNHAAVDVEILIQAIPYLQNLWSVPFQFTLAMIMLWFTLGPAALAGVTIMLIFIPLNYFSSRYIKRYQIAQMKVKDERTKLSNELLNGMKVVKLYAWEEPFEERINHLRKEEIRLLKKVCIASRLIDIFNATGPFLVAMASFTCFIFLSEDNVLTPSIAFVSLTVFNQLRQPMRIFAQLINTFVQAAVSNKRLSEFLSEEELQPGVIGVADPKVVKLEEASLNWQGAKFDPTLRDLNITVKPGQFIAIVGTVGSGKSSLLSALIGEMHVLSGKVSVGGRLGYAPQQSWITNKTIRDNVLFNENYNEEFYQRVVRACQLNNDFQQFPNGDLTEVGENGITLSGGQKARVGLARAVYEDGDIYLLDDPLSAVDAHVGQKLYNEVIGPSGILSKKTRLLVTHQLQYTREAEVILVMNEGVIAEQGTYSELKKKQGLFSKLLEEMNSQRRQSENAEEEEPASVRKRKSTMTVDEKSRDGDGQGAKLVQKEQVMMGRVKKSVYVMYFKAMRLINAIGFFGFFLAHYAATMLRSMWLSDWSNDNTLRVEQPSNLTVETRLAVYGAIGGFEVILLLLTFIFLTLGTIRASYGLHAPLIGALLRAPIGFFDVTPIGRIINRLARDLDVIDKMADSLRQLTQSMLHVLMILVLVSFSTPIFLLAAPPLIIGYYLVMKYFIPTARQVKRMESVNRSPILSLFGEVIQGVSSIRAFGKTNVVRQQMMHRVDRFIRCRYMTISGNRWLATRLELLGNTTVFFASLCGTLSAKYFDLSPGMVGLSVSYALTITEVLNMAVRMLSEIETNIVSVERVKEYHNIPPEADWVTEPGPRRDWPEDGAISLHQYEMRYRDGLPLVLKGIDLEIDGGLKIGVIGRTGSGKSSLTLALLRMIEATNGYIEIDGTRTDQIGLHQLREKIAIIPQEPVLFSGTLRFNLDPFNRHSDEQIWKALDSCQLKAFVSSQSDKLDFHVSEGGKNMSVGERQLLCLGRAILRGGKLLILDEATASGSSLHISLRK</sequence>
<evidence type="ECO:0000256" key="11">
    <source>
        <dbReference type="ARBA" id="ARBA00047523"/>
    </source>
</evidence>
<dbReference type="GO" id="GO:0016887">
    <property type="term" value="F:ATP hydrolysis activity"/>
    <property type="evidence" value="ECO:0007669"/>
    <property type="project" value="InterPro"/>
</dbReference>
<proteinExistence type="inferred from homology"/>
<feature type="domain" description="ABC transporter" evidence="14">
    <location>
        <begin position="424"/>
        <end position="649"/>
    </location>
</feature>
<dbReference type="FunFam" id="1.20.1560.10:FF:000081">
    <property type="entry name" value="Protein CBG24505"/>
    <property type="match status" value="1"/>
</dbReference>
<comment type="caution">
    <text evidence="16">The sequence shown here is derived from an EMBL/GenBank/DDBJ whole genome shotgun (WGS) entry which is preliminary data.</text>
</comment>